<dbReference type="GO" id="GO:0005783">
    <property type="term" value="C:endoplasmic reticulum"/>
    <property type="evidence" value="ECO:0007669"/>
    <property type="project" value="TreeGrafter"/>
</dbReference>
<dbReference type="Proteomes" id="UP000192596">
    <property type="component" value="Unassembled WGS sequence"/>
</dbReference>
<dbReference type="PANTHER" id="PTHR10869">
    <property type="entry name" value="PROLYL 4-HYDROXYLASE ALPHA SUBUNIT"/>
    <property type="match status" value="1"/>
</dbReference>
<keyword evidence="4" id="KW-0560">Oxidoreductase</keyword>
<dbReference type="STRING" id="1507870.A0A1V8TKM1"/>
<evidence type="ECO:0000313" key="8">
    <source>
        <dbReference type="EMBL" id="OQO11854.1"/>
    </source>
</evidence>
<reference evidence="9" key="1">
    <citation type="submission" date="2017-03" db="EMBL/GenBank/DDBJ databases">
        <title>Genomes of endolithic fungi from Antarctica.</title>
        <authorList>
            <person name="Coleine C."/>
            <person name="Masonjones S."/>
            <person name="Stajich J.E."/>
        </authorList>
    </citation>
    <scope>NUCLEOTIDE SEQUENCE [LARGE SCALE GENOMIC DNA]</scope>
    <source>
        <strain evidence="9">CCFEE 5527</strain>
    </source>
</reference>
<evidence type="ECO:0000256" key="4">
    <source>
        <dbReference type="ARBA" id="ARBA00023002"/>
    </source>
</evidence>
<dbReference type="InParanoid" id="A0A1V8TKM1"/>
<comment type="cofactor">
    <cofactor evidence="1">
        <name>L-ascorbate</name>
        <dbReference type="ChEBI" id="CHEBI:38290"/>
    </cofactor>
</comment>
<feature type="region of interest" description="Disordered" evidence="6">
    <location>
        <begin position="1"/>
        <end position="20"/>
    </location>
</feature>
<dbReference type="GO" id="GO:0004656">
    <property type="term" value="F:procollagen-proline 4-dioxygenase activity"/>
    <property type="evidence" value="ECO:0007669"/>
    <property type="project" value="TreeGrafter"/>
</dbReference>
<organism evidence="8 9">
    <name type="scientific">Cryoendolithus antarcticus</name>
    <dbReference type="NCBI Taxonomy" id="1507870"/>
    <lineage>
        <taxon>Eukaryota</taxon>
        <taxon>Fungi</taxon>
        <taxon>Dikarya</taxon>
        <taxon>Ascomycota</taxon>
        <taxon>Pezizomycotina</taxon>
        <taxon>Dothideomycetes</taxon>
        <taxon>Dothideomycetidae</taxon>
        <taxon>Cladosporiales</taxon>
        <taxon>Cladosporiaceae</taxon>
        <taxon>Cryoendolithus</taxon>
    </lineage>
</organism>
<dbReference type="OrthoDB" id="69177at2759"/>
<evidence type="ECO:0000259" key="7">
    <source>
        <dbReference type="SMART" id="SM00702"/>
    </source>
</evidence>
<keyword evidence="2" id="KW-0479">Metal-binding</keyword>
<dbReference type="GO" id="GO:0005506">
    <property type="term" value="F:iron ion binding"/>
    <property type="evidence" value="ECO:0007669"/>
    <property type="project" value="InterPro"/>
</dbReference>
<protein>
    <recommendedName>
        <fullName evidence="7">Prolyl 4-hydroxylase alpha subunit domain-containing protein</fullName>
    </recommendedName>
</protein>
<dbReference type="InterPro" id="IPR006620">
    <property type="entry name" value="Pro_4_hyd_alph"/>
</dbReference>
<dbReference type="AlphaFoldDB" id="A0A1V8TKM1"/>
<dbReference type="SMART" id="SM00702">
    <property type="entry name" value="P4Hc"/>
    <property type="match status" value="1"/>
</dbReference>
<gene>
    <name evidence="8" type="ORF">B0A48_03581</name>
</gene>
<dbReference type="GO" id="GO:0031418">
    <property type="term" value="F:L-ascorbic acid binding"/>
    <property type="evidence" value="ECO:0007669"/>
    <property type="project" value="InterPro"/>
</dbReference>
<comment type="caution">
    <text evidence="8">The sequence shown here is derived from an EMBL/GenBank/DDBJ whole genome shotgun (WGS) entry which is preliminary data.</text>
</comment>
<evidence type="ECO:0000256" key="6">
    <source>
        <dbReference type="SAM" id="MobiDB-lite"/>
    </source>
</evidence>
<evidence type="ECO:0000256" key="1">
    <source>
        <dbReference type="ARBA" id="ARBA00001961"/>
    </source>
</evidence>
<dbReference type="InterPro" id="IPR045054">
    <property type="entry name" value="P4HA-like"/>
</dbReference>
<dbReference type="PANTHER" id="PTHR10869:SF241">
    <property type="entry name" value="FE2OG DIOXYGENASE DOMAIN-CONTAINING PROTEIN"/>
    <property type="match status" value="1"/>
</dbReference>
<dbReference type="Pfam" id="PF13640">
    <property type="entry name" value="2OG-FeII_Oxy_3"/>
    <property type="match status" value="1"/>
</dbReference>
<name>A0A1V8TKM1_9PEZI</name>
<sequence length="283" mass="32289">MADTAESQLAPAPDLPPDFLQGPRPDIKANRIDFSKTALSEYQHLYAVIIDNVLTHEECRALLRAAEATAPNTGWERAMVNVGGGRQKMYEDVRKCGRIIWDSQDVASRVWERVKDLAEVSEILRLEHRPKITGTGPSQRNEVWVLTRPNERMRFLKYIGGEYFKEHCDGTYETPDRKERSYMTMHLYLNDTGLPPPEVLQGMSPEERLEVGPAGLVGGETAFHSMRYEGERLNVEPEAGRVLIFQHRNLLHSGEDVVQGVKYTMRTDMMYALERDVDSIINK</sequence>
<dbReference type="InterPro" id="IPR044862">
    <property type="entry name" value="Pro_4_hyd_alph_FE2OG_OXY"/>
</dbReference>
<proteinExistence type="predicted"/>
<evidence type="ECO:0000256" key="2">
    <source>
        <dbReference type="ARBA" id="ARBA00022723"/>
    </source>
</evidence>
<dbReference type="Gene3D" id="2.60.120.620">
    <property type="entry name" value="q2cbj1_9rhob like domain"/>
    <property type="match status" value="1"/>
</dbReference>
<feature type="domain" description="Prolyl 4-hydroxylase alpha subunit" evidence="7">
    <location>
        <begin position="45"/>
        <end position="270"/>
    </location>
</feature>
<evidence type="ECO:0000313" key="9">
    <source>
        <dbReference type="Proteomes" id="UP000192596"/>
    </source>
</evidence>
<dbReference type="EMBL" id="NAJO01000006">
    <property type="protein sequence ID" value="OQO11854.1"/>
    <property type="molecule type" value="Genomic_DNA"/>
</dbReference>
<evidence type="ECO:0000256" key="3">
    <source>
        <dbReference type="ARBA" id="ARBA00022964"/>
    </source>
</evidence>
<accession>A0A1V8TKM1</accession>
<keyword evidence="9" id="KW-1185">Reference proteome</keyword>
<keyword evidence="3" id="KW-0223">Dioxygenase</keyword>
<keyword evidence="5" id="KW-0408">Iron</keyword>
<evidence type="ECO:0000256" key="5">
    <source>
        <dbReference type="ARBA" id="ARBA00023004"/>
    </source>
</evidence>